<feature type="transmembrane region" description="Helical" evidence="1">
    <location>
        <begin position="202"/>
        <end position="226"/>
    </location>
</feature>
<proteinExistence type="predicted"/>
<gene>
    <name evidence="2" type="ORF">EG028_26715</name>
</gene>
<dbReference type="OrthoDB" id="64737at2"/>
<feature type="transmembrane region" description="Helical" evidence="1">
    <location>
        <begin position="87"/>
        <end position="109"/>
    </location>
</feature>
<dbReference type="AlphaFoldDB" id="A0A3N4MDE7"/>
<keyword evidence="1" id="KW-1133">Transmembrane helix</keyword>
<evidence type="ECO:0000313" key="3">
    <source>
        <dbReference type="Proteomes" id="UP000279089"/>
    </source>
</evidence>
<protein>
    <submittedName>
        <fullName evidence="2">DUF1345 domain-containing protein</fullName>
    </submittedName>
</protein>
<keyword evidence="1" id="KW-0812">Transmembrane</keyword>
<reference evidence="3" key="1">
    <citation type="submission" date="2018-11" db="EMBL/GenBank/DDBJ databases">
        <title>Chitinophaga lutea sp.nov., isolate from arsenic contaminated soil.</title>
        <authorList>
            <person name="Zong Y."/>
        </authorList>
    </citation>
    <scope>NUCLEOTIDE SEQUENCE [LARGE SCALE GENOMIC DNA]</scope>
    <source>
        <strain evidence="3">YLT18</strain>
    </source>
</reference>
<keyword evidence="3" id="KW-1185">Reference proteome</keyword>
<feature type="transmembrane region" description="Helical" evidence="1">
    <location>
        <begin position="20"/>
        <end position="37"/>
    </location>
</feature>
<feature type="transmembrane region" description="Helical" evidence="1">
    <location>
        <begin position="49"/>
        <end position="67"/>
    </location>
</feature>
<keyword evidence="1" id="KW-0472">Membrane</keyword>
<dbReference type="Pfam" id="PF07077">
    <property type="entry name" value="DUF1345"/>
    <property type="match status" value="1"/>
</dbReference>
<organism evidence="2 3">
    <name type="scientific">Chitinophaga barathri</name>
    <dbReference type="NCBI Taxonomy" id="1647451"/>
    <lineage>
        <taxon>Bacteria</taxon>
        <taxon>Pseudomonadati</taxon>
        <taxon>Bacteroidota</taxon>
        <taxon>Chitinophagia</taxon>
        <taxon>Chitinophagales</taxon>
        <taxon>Chitinophagaceae</taxon>
        <taxon>Chitinophaga</taxon>
    </lineage>
</organism>
<evidence type="ECO:0000256" key="1">
    <source>
        <dbReference type="SAM" id="Phobius"/>
    </source>
</evidence>
<sequence>MPLNEPGNKFASLLLRLHPFHKVLAGLVLALVTYLLLRNTNLNNLLMYTLLWEVFGLTYIIITWTIFFTRSIEQIRKLARIDDGSRIFVYSFVLLAALASMVTVMLLILSKDAGDTSMLVYLPVAIGGILISWWLVHTTLTVHYANLYYDDDETDTTKQAGGLTFPHTKKPDYFDFAYFAFVIGMTFQVSDVQVTSRKIRRVALIHGLLSFFLNTFAVALTVNLIAGIRG</sequence>
<dbReference type="RefSeq" id="WP_120519257.1">
    <property type="nucleotide sequence ID" value="NZ_QXZY01000017.1"/>
</dbReference>
<name>A0A3N4MDE7_9BACT</name>
<dbReference type="InterPro" id="IPR009781">
    <property type="entry name" value="DUF1345"/>
</dbReference>
<comment type="caution">
    <text evidence="2">The sequence shown here is derived from an EMBL/GenBank/DDBJ whole genome shotgun (WGS) entry which is preliminary data.</text>
</comment>
<evidence type="ECO:0000313" key="2">
    <source>
        <dbReference type="EMBL" id="RPD38110.1"/>
    </source>
</evidence>
<dbReference type="EMBL" id="RMBX01000018">
    <property type="protein sequence ID" value="RPD38110.1"/>
    <property type="molecule type" value="Genomic_DNA"/>
</dbReference>
<dbReference type="Proteomes" id="UP000279089">
    <property type="component" value="Unassembled WGS sequence"/>
</dbReference>
<feature type="transmembrane region" description="Helical" evidence="1">
    <location>
        <begin position="118"/>
        <end position="136"/>
    </location>
</feature>
<accession>A0A3N4MDE7</accession>